<evidence type="ECO:0000313" key="10">
    <source>
        <dbReference type="EMBL" id="KAF2904504.1"/>
    </source>
</evidence>
<keyword evidence="11" id="KW-1185">Reference proteome</keyword>
<dbReference type="FunFam" id="2.40.10.10:FF:000036">
    <property type="entry name" value="Trypsin beta"/>
    <property type="match status" value="1"/>
</dbReference>
<dbReference type="GO" id="GO:0006508">
    <property type="term" value="P:proteolysis"/>
    <property type="evidence" value="ECO:0007669"/>
    <property type="project" value="UniProtKB-KW"/>
</dbReference>
<dbReference type="OrthoDB" id="10061449at2759"/>
<dbReference type="PROSITE" id="PS00135">
    <property type="entry name" value="TRYPSIN_SER"/>
    <property type="match status" value="1"/>
</dbReference>
<evidence type="ECO:0000256" key="2">
    <source>
        <dbReference type="ARBA" id="ARBA00007664"/>
    </source>
</evidence>
<dbReference type="CDD" id="cd00190">
    <property type="entry name" value="Tryp_SPc"/>
    <property type="match status" value="1"/>
</dbReference>
<dbReference type="PROSITE" id="PS00134">
    <property type="entry name" value="TRYPSIN_HIS"/>
    <property type="match status" value="1"/>
</dbReference>
<dbReference type="InterPro" id="IPR001254">
    <property type="entry name" value="Trypsin_dom"/>
</dbReference>
<dbReference type="SUPFAM" id="SSF50494">
    <property type="entry name" value="Trypsin-like serine proteases"/>
    <property type="match status" value="1"/>
</dbReference>
<feature type="domain" description="Peptidase S1" evidence="9">
    <location>
        <begin position="43"/>
        <end position="307"/>
    </location>
</feature>
<comment type="caution">
    <text evidence="10">The sequence shown here is derived from an EMBL/GenBank/DDBJ whole genome shotgun (WGS) entry which is preliminary data.</text>
</comment>
<evidence type="ECO:0000259" key="9">
    <source>
        <dbReference type="PROSITE" id="PS50240"/>
    </source>
</evidence>
<evidence type="ECO:0000313" key="11">
    <source>
        <dbReference type="Proteomes" id="UP000801492"/>
    </source>
</evidence>
<evidence type="ECO:0000256" key="4">
    <source>
        <dbReference type="ARBA" id="ARBA00022801"/>
    </source>
</evidence>
<keyword evidence="3 7" id="KW-0645">Protease</keyword>
<keyword evidence="6" id="KW-1015">Disulfide bond</keyword>
<dbReference type="InterPro" id="IPR001314">
    <property type="entry name" value="Peptidase_S1A"/>
</dbReference>
<dbReference type="PANTHER" id="PTHR24276:SF95">
    <property type="entry name" value="PEPTIDASE S1 DOMAIN-CONTAINING PROTEIN"/>
    <property type="match status" value="1"/>
</dbReference>
<dbReference type="Proteomes" id="UP000801492">
    <property type="component" value="Unassembled WGS sequence"/>
</dbReference>
<organism evidence="10 11">
    <name type="scientific">Ignelater luminosus</name>
    <name type="common">Cucubano</name>
    <name type="synonym">Pyrophorus luminosus</name>
    <dbReference type="NCBI Taxonomy" id="2038154"/>
    <lineage>
        <taxon>Eukaryota</taxon>
        <taxon>Metazoa</taxon>
        <taxon>Ecdysozoa</taxon>
        <taxon>Arthropoda</taxon>
        <taxon>Hexapoda</taxon>
        <taxon>Insecta</taxon>
        <taxon>Pterygota</taxon>
        <taxon>Neoptera</taxon>
        <taxon>Endopterygota</taxon>
        <taxon>Coleoptera</taxon>
        <taxon>Polyphaga</taxon>
        <taxon>Elateriformia</taxon>
        <taxon>Elateroidea</taxon>
        <taxon>Elateridae</taxon>
        <taxon>Agrypninae</taxon>
        <taxon>Pyrophorini</taxon>
        <taxon>Ignelater</taxon>
    </lineage>
</organism>
<evidence type="ECO:0000256" key="5">
    <source>
        <dbReference type="ARBA" id="ARBA00022825"/>
    </source>
</evidence>
<dbReference type="InterPro" id="IPR018114">
    <property type="entry name" value="TRYPSIN_HIS"/>
</dbReference>
<keyword evidence="8" id="KW-0732">Signal</keyword>
<dbReference type="FunFam" id="2.40.10.10:FF:000068">
    <property type="entry name" value="transmembrane protease serine 2"/>
    <property type="match status" value="1"/>
</dbReference>
<evidence type="ECO:0000256" key="7">
    <source>
        <dbReference type="RuleBase" id="RU363034"/>
    </source>
</evidence>
<dbReference type="SMART" id="SM00020">
    <property type="entry name" value="Tryp_SPc"/>
    <property type="match status" value="1"/>
</dbReference>
<feature type="chain" id="PRO_5035438450" description="Peptidase S1 domain-containing protein" evidence="8">
    <location>
        <begin position="21"/>
        <end position="307"/>
    </location>
</feature>
<keyword evidence="4 7" id="KW-0378">Hydrolase</keyword>
<dbReference type="PROSITE" id="PS50240">
    <property type="entry name" value="TRYPSIN_DOM"/>
    <property type="match status" value="1"/>
</dbReference>
<dbReference type="AlphaFoldDB" id="A0A8K0DI14"/>
<dbReference type="InterPro" id="IPR033116">
    <property type="entry name" value="TRYPSIN_SER"/>
</dbReference>
<dbReference type="InterPro" id="IPR009003">
    <property type="entry name" value="Peptidase_S1_PA"/>
</dbReference>
<comment type="similarity">
    <text evidence="2">Belongs to the peptidase S1 family.</text>
</comment>
<dbReference type="InterPro" id="IPR050430">
    <property type="entry name" value="Peptidase_S1"/>
</dbReference>
<dbReference type="InterPro" id="IPR043504">
    <property type="entry name" value="Peptidase_S1_PA_chymotrypsin"/>
</dbReference>
<protein>
    <recommendedName>
        <fullName evidence="9">Peptidase S1 domain-containing protein</fullName>
    </recommendedName>
</protein>
<evidence type="ECO:0000256" key="8">
    <source>
        <dbReference type="SAM" id="SignalP"/>
    </source>
</evidence>
<keyword evidence="5 7" id="KW-0720">Serine protease</keyword>
<dbReference type="GO" id="GO:0004252">
    <property type="term" value="F:serine-type endopeptidase activity"/>
    <property type="evidence" value="ECO:0007669"/>
    <property type="project" value="InterPro"/>
</dbReference>
<sequence>MKFSLFNLYLVYILVSSVKSKVPKPKPARLGFFRETLRPEVRVIGGLKAERHQFPYQVSLQYNGVHICGGVLISETRVITAAHCKVRINALYEVVLGMLILYEDHEDIQRRMVENFTIHPEFPLFSRYIATDDIAVLDLSEPVKLTPAVQVIKLPTQKQCNAMGSMVISGWGYSNPEANQHSSTLRWAALPRITYKQCRQDLLAVARTSKPLDKTMICTSSVVGKNQSACSGDSGGPLVYDGAVVGIVSWGVIPCGTRHAPTVYIKPCSHESFLRSDSCSCLILNHGKSRLILSYLLYIFYINDLCS</sequence>
<gene>
    <name evidence="10" type="ORF">ILUMI_01672</name>
</gene>
<accession>A0A8K0DI14</accession>
<dbReference type="PRINTS" id="PR00722">
    <property type="entry name" value="CHYMOTRYPSIN"/>
</dbReference>
<comment type="subcellular location">
    <subcellularLocation>
        <location evidence="1">Secreted</location>
        <location evidence="1">Extracellular space</location>
    </subcellularLocation>
</comment>
<evidence type="ECO:0000256" key="1">
    <source>
        <dbReference type="ARBA" id="ARBA00004239"/>
    </source>
</evidence>
<feature type="signal peptide" evidence="8">
    <location>
        <begin position="1"/>
        <end position="20"/>
    </location>
</feature>
<dbReference type="EMBL" id="VTPC01000754">
    <property type="protein sequence ID" value="KAF2904504.1"/>
    <property type="molecule type" value="Genomic_DNA"/>
</dbReference>
<dbReference type="Pfam" id="PF00089">
    <property type="entry name" value="Trypsin"/>
    <property type="match status" value="1"/>
</dbReference>
<dbReference type="PANTHER" id="PTHR24276">
    <property type="entry name" value="POLYSERASE-RELATED"/>
    <property type="match status" value="1"/>
</dbReference>
<dbReference type="Gene3D" id="2.40.10.10">
    <property type="entry name" value="Trypsin-like serine proteases"/>
    <property type="match status" value="2"/>
</dbReference>
<dbReference type="GO" id="GO:0005576">
    <property type="term" value="C:extracellular region"/>
    <property type="evidence" value="ECO:0007669"/>
    <property type="project" value="UniProtKB-SubCell"/>
</dbReference>
<reference evidence="10" key="1">
    <citation type="submission" date="2019-08" db="EMBL/GenBank/DDBJ databases">
        <title>The genome of the North American firefly Photinus pyralis.</title>
        <authorList>
            <consortium name="Photinus pyralis genome working group"/>
            <person name="Fallon T.R."/>
            <person name="Sander Lower S.E."/>
            <person name="Weng J.-K."/>
        </authorList>
    </citation>
    <scope>NUCLEOTIDE SEQUENCE</scope>
    <source>
        <strain evidence="10">TRF0915ILg1</strain>
        <tissue evidence="10">Whole body</tissue>
    </source>
</reference>
<proteinExistence type="inferred from homology"/>
<evidence type="ECO:0000256" key="6">
    <source>
        <dbReference type="ARBA" id="ARBA00023157"/>
    </source>
</evidence>
<evidence type="ECO:0000256" key="3">
    <source>
        <dbReference type="ARBA" id="ARBA00022670"/>
    </source>
</evidence>
<name>A0A8K0DI14_IGNLU</name>